<proteinExistence type="inferred from homology"/>
<evidence type="ECO:0000256" key="6">
    <source>
        <dbReference type="SAM" id="MobiDB-lite"/>
    </source>
</evidence>
<dbReference type="PROSITE" id="PS50881">
    <property type="entry name" value="S5_DSRBD"/>
    <property type="match status" value="1"/>
</dbReference>
<keyword evidence="3 4" id="KW-0687">Ribonucleoprotein</keyword>
<dbReference type="AlphaFoldDB" id="A0A8T3UUK3"/>
<evidence type="ECO:0000256" key="3">
    <source>
        <dbReference type="ARBA" id="ARBA00023274"/>
    </source>
</evidence>
<dbReference type="Gene3D" id="3.30.160.20">
    <property type="match status" value="1"/>
</dbReference>
<sequence>MENEPVKEVETVGESPKESTKSYNFKTELGRRVLAGEIKSIDEIFSKGMPILEEGIVDYLMPDLKTEFLYIGQSKGKLGGGKRRIIKNTQKVTAEGKTQHFSAMAVVGDGNGHIGVGKGSGLESVVAKEKAVKKAKLNMIKIKFGCGSWECTCHGTHSIPFKVTGKSGSVRVELIPAPKGISLCVADDIKIIMRLAGVKDVWSKVEGKAGTRINLGYAVFDALHSLNLFRYSKSVAENLGVK</sequence>
<evidence type="ECO:0000259" key="7">
    <source>
        <dbReference type="PROSITE" id="PS50881"/>
    </source>
</evidence>
<dbReference type="SUPFAM" id="SSF54768">
    <property type="entry name" value="dsRNA-binding domain-like"/>
    <property type="match status" value="1"/>
</dbReference>
<organism evidence="8 9">
    <name type="scientific">Candidatus Acidifodinimicrobium mancum</name>
    <dbReference type="NCBI Taxonomy" id="2898728"/>
    <lineage>
        <taxon>Archaea</taxon>
        <taxon>Candidatus Parvarchaeota</taxon>
        <taxon>Candidatus Acidifodinimicrobiaceae</taxon>
        <taxon>Candidatus Acidifodinimicrobium</taxon>
    </lineage>
</organism>
<feature type="domain" description="S5 DRBM" evidence="7">
    <location>
        <begin position="86"/>
        <end position="142"/>
    </location>
</feature>
<dbReference type="GO" id="GO:0003735">
    <property type="term" value="F:structural constituent of ribosome"/>
    <property type="evidence" value="ECO:0007669"/>
    <property type="project" value="UniProtKB-UniRule"/>
</dbReference>
<comment type="similarity">
    <text evidence="1 5">Belongs to the universal ribosomal protein uS5 family.</text>
</comment>
<accession>A0A8T3UUK3</accession>
<dbReference type="Pfam" id="PF00333">
    <property type="entry name" value="Ribosomal_S5"/>
    <property type="match status" value="1"/>
</dbReference>
<evidence type="ECO:0000256" key="4">
    <source>
        <dbReference type="PROSITE-ProRule" id="PRU00268"/>
    </source>
</evidence>
<protein>
    <submittedName>
        <fullName evidence="8">30S ribosomal protein S5</fullName>
    </submittedName>
</protein>
<keyword evidence="2 4" id="KW-0689">Ribosomal protein</keyword>
<dbReference type="GO" id="GO:0003723">
    <property type="term" value="F:RNA binding"/>
    <property type="evidence" value="ECO:0007669"/>
    <property type="project" value="InterPro"/>
</dbReference>
<dbReference type="PANTHER" id="PTHR48277">
    <property type="entry name" value="MITOCHONDRIAL RIBOSOMAL PROTEIN S5"/>
    <property type="match status" value="1"/>
</dbReference>
<name>A0A8T3UUK3_9ARCH</name>
<dbReference type="InterPro" id="IPR005324">
    <property type="entry name" value="Ribosomal_uS5_C"/>
</dbReference>
<dbReference type="Proteomes" id="UP000763484">
    <property type="component" value="Unassembled WGS sequence"/>
</dbReference>
<evidence type="ECO:0000313" key="9">
    <source>
        <dbReference type="Proteomes" id="UP000763484"/>
    </source>
</evidence>
<dbReference type="GO" id="GO:0006412">
    <property type="term" value="P:translation"/>
    <property type="evidence" value="ECO:0007669"/>
    <property type="project" value="InterPro"/>
</dbReference>
<dbReference type="InterPro" id="IPR013810">
    <property type="entry name" value="Ribosomal_uS5_N"/>
</dbReference>
<evidence type="ECO:0000256" key="5">
    <source>
        <dbReference type="RuleBase" id="RU003823"/>
    </source>
</evidence>
<dbReference type="InterPro" id="IPR000851">
    <property type="entry name" value="Ribosomal_uS5"/>
</dbReference>
<reference evidence="8 9" key="1">
    <citation type="submission" date="2020-09" db="EMBL/GenBank/DDBJ databases">
        <title>Genomic characterization of a novel Parvarchaeota family in acid mine drainage sediments.</title>
        <authorList>
            <person name="Luo Z.-H."/>
        </authorList>
    </citation>
    <scope>NUCLEOTIDE SEQUENCE [LARGE SCALE GENOMIC DNA]</scope>
    <source>
        <strain evidence="8">TL1-5_bins.178</strain>
    </source>
</reference>
<feature type="region of interest" description="Disordered" evidence="6">
    <location>
        <begin position="1"/>
        <end position="20"/>
    </location>
</feature>
<dbReference type="SUPFAM" id="SSF54211">
    <property type="entry name" value="Ribosomal protein S5 domain 2-like"/>
    <property type="match status" value="1"/>
</dbReference>
<dbReference type="NCBIfam" id="TIGR01020">
    <property type="entry name" value="uS5_euk_arch"/>
    <property type="match status" value="1"/>
</dbReference>
<dbReference type="PANTHER" id="PTHR48277:SF1">
    <property type="entry name" value="MITOCHONDRIAL RIBOSOMAL PROTEIN S5"/>
    <property type="match status" value="1"/>
</dbReference>
<comment type="caution">
    <text evidence="8">The sequence shown here is derived from an EMBL/GenBank/DDBJ whole genome shotgun (WGS) entry which is preliminary data.</text>
</comment>
<dbReference type="EMBL" id="JADFAQ010000019">
    <property type="protein sequence ID" value="MBE5728049.1"/>
    <property type="molecule type" value="Genomic_DNA"/>
</dbReference>
<dbReference type="InterPro" id="IPR020568">
    <property type="entry name" value="Ribosomal_Su5_D2-typ_SF"/>
</dbReference>
<gene>
    <name evidence="8" type="primary">rpsE</name>
    <name evidence="8" type="ORF">IHE50_01375</name>
</gene>
<dbReference type="InterPro" id="IPR005711">
    <property type="entry name" value="Ribosomal_uS5_euk/arc"/>
</dbReference>
<evidence type="ECO:0000256" key="1">
    <source>
        <dbReference type="ARBA" id="ARBA00008945"/>
    </source>
</evidence>
<dbReference type="GO" id="GO:0015935">
    <property type="term" value="C:small ribosomal subunit"/>
    <property type="evidence" value="ECO:0007669"/>
    <property type="project" value="InterPro"/>
</dbReference>
<dbReference type="Pfam" id="PF03719">
    <property type="entry name" value="Ribosomal_S5_C"/>
    <property type="match status" value="1"/>
</dbReference>
<evidence type="ECO:0000256" key="2">
    <source>
        <dbReference type="ARBA" id="ARBA00022980"/>
    </source>
</evidence>
<dbReference type="InterPro" id="IPR014721">
    <property type="entry name" value="Ribsml_uS5_D2-typ_fold_subgr"/>
</dbReference>
<evidence type="ECO:0000313" key="8">
    <source>
        <dbReference type="EMBL" id="MBE5728049.1"/>
    </source>
</evidence>
<dbReference type="Gene3D" id="3.30.230.10">
    <property type="match status" value="1"/>
</dbReference>